<evidence type="ECO:0000313" key="3">
    <source>
        <dbReference type="Proteomes" id="UP001515480"/>
    </source>
</evidence>
<evidence type="ECO:0000313" key="2">
    <source>
        <dbReference type="EMBL" id="KAL1499056.1"/>
    </source>
</evidence>
<proteinExistence type="predicted"/>
<dbReference type="EMBL" id="JBGBPQ010000026">
    <property type="protein sequence ID" value="KAL1499056.1"/>
    <property type="molecule type" value="Genomic_DNA"/>
</dbReference>
<gene>
    <name evidence="2" type="ORF">AB1Y20_013571</name>
</gene>
<feature type="region of interest" description="Disordered" evidence="1">
    <location>
        <begin position="1"/>
        <end position="32"/>
    </location>
</feature>
<evidence type="ECO:0000256" key="1">
    <source>
        <dbReference type="SAM" id="MobiDB-lite"/>
    </source>
</evidence>
<keyword evidence="3" id="KW-1185">Reference proteome</keyword>
<accession>A0AB34IHP4</accession>
<organism evidence="2 3">
    <name type="scientific">Prymnesium parvum</name>
    <name type="common">Toxic golden alga</name>
    <dbReference type="NCBI Taxonomy" id="97485"/>
    <lineage>
        <taxon>Eukaryota</taxon>
        <taxon>Haptista</taxon>
        <taxon>Haptophyta</taxon>
        <taxon>Prymnesiophyceae</taxon>
        <taxon>Prymnesiales</taxon>
        <taxon>Prymnesiaceae</taxon>
        <taxon>Prymnesium</taxon>
    </lineage>
</organism>
<name>A0AB34IHP4_PRYPA</name>
<sequence length="117" mass="12012">MCGGRYRVPPAPVTGSSRTRAGSAALHHGPGAQSLVARRALRGGCTSSSQRSKRCARRRFGAVNERTDVQELLLERLSCSAVLPAGVFASKAQKVATGTAASCHPPLADVAVAAANS</sequence>
<protein>
    <submittedName>
        <fullName evidence="2">Uncharacterized protein</fullName>
    </submittedName>
</protein>
<dbReference type="Proteomes" id="UP001515480">
    <property type="component" value="Unassembled WGS sequence"/>
</dbReference>
<dbReference type="AlphaFoldDB" id="A0AB34IHP4"/>
<reference evidence="2 3" key="1">
    <citation type="journal article" date="2024" name="Science">
        <title>Giant polyketide synthase enzymes in the biosynthesis of giant marine polyether toxins.</title>
        <authorList>
            <person name="Fallon T.R."/>
            <person name="Shende V.V."/>
            <person name="Wierzbicki I.H."/>
            <person name="Pendleton A.L."/>
            <person name="Watervoot N.F."/>
            <person name="Auber R.P."/>
            <person name="Gonzalez D.J."/>
            <person name="Wisecaver J.H."/>
            <person name="Moore B.S."/>
        </authorList>
    </citation>
    <scope>NUCLEOTIDE SEQUENCE [LARGE SCALE GENOMIC DNA]</scope>
    <source>
        <strain evidence="2 3">12B1</strain>
    </source>
</reference>
<comment type="caution">
    <text evidence="2">The sequence shown here is derived from an EMBL/GenBank/DDBJ whole genome shotgun (WGS) entry which is preliminary data.</text>
</comment>